<accession>A0A397V5W5</accession>
<organism evidence="1 2">
    <name type="scientific">Gigaspora rosea</name>
    <dbReference type="NCBI Taxonomy" id="44941"/>
    <lineage>
        <taxon>Eukaryota</taxon>
        <taxon>Fungi</taxon>
        <taxon>Fungi incertae sedis</taxon>
        <taxon>Mucoromycota</taxon>
        <taxon>Glomeromycotina</taxon>
        <taxon>Glomeromycetes</taxon>
        <taxon>Diversisporales</taxon>
        <taxon>Gigasporaceae</taxon>
        <taxon>Gigaspora</taxon>
    </lineage>
</organism>
<sequence length="184" mass="21554">MAPEKLENREYVYNPKCAFWNTLWKIAEQKAPYFEIFDTTFFTNLNAKYFFSLEDAIKHTNSKQGDKTKTWNSFCIYSNLNVYIAKYYKEYYLYHKLPSVNHADNEQFKITTNLSKKTADNADITMAKHMHATCLINGQALKKTFAIKENYLSMLLTKKNDEEEVHWSSLDVQHNEANCLAGSQ</sequence>
<evidence type="ECO:0000313" key="1">
    <source>
        <dbReference type="EMBL" id="RIB14686.1"/>
    </source>
</evidence>
<comment type="caution">
    <text evidence="1">The sequence shown here is derived from an EMBL/GenBank/DDBJ whole genome shotgun (WGS) entry which is preliminary data.</text>
</comment>
<reference evidence="1 2" key="1">
    <citation type="submission" date="2018-06" db="EMBL/GenBank/DDBJ databases">
        <title>Comparative genomics reveals the genomic features of Rhizophagus irregularis, R. cerebriforme, R. diaphanum and Gigaspora rosea, and their symbiotic lifestyle signature.</title>
        <authorList>
            <person name="Morin E."/>
            <person name="San Clemente H."/>
            <person name="Chen E.C.H."/>
            <person name="De La Providencia I."/>
            <person name="Hainaut M."/>
            <person name="Kuo A."/>
            <person name="Kohler A."/>
            <person name="Murat C."/>
            <person name="Tang N."/>
            <person name="Roy S."/>
            <person name="Loubradou J."/>
            <person name="Henrissat B."/>
            <person name="Grigoriev I.V."/>
            <person name="Corradi N."/>
            <person name="Roux C."/>
            <person name="Martin F.M."/>
        </authorList>
    </citation>
    <scope>NUCLEOTIDE SEQUENCE [LARGE SCALE GENOMIC DNA]</scope>
    <source>
        <strain evidence="1 2">DAOM 194757</strain>
    </source>
</reference>
<keyword evidence="2" id="KW-1185">Reference proteome</keyword>
<dbReference type="Proteomes" id="UP000266673">
    <property type="component" value="Unassembled WGS sequence"/>
</dbReference>
<evidence type="ECO:0000313" key="2">
    <source>
        <dbReference type="Proteomes" id="UP000266673"/>
    </source>
</evidence>
<name>A0A397V5W5_9GLOM</name>
<dbReference type="EMBL" id="QKWP01000806">
    <property type="protein sequence ID" value="RIB14686.1"/>
    <property type="molecule type" value="Genomic_DNA"/>
</dbReference>
<dbReference type="AlphaFoldDB" id="A0A397V5W5"/>
<gene>
    <name evidence="1" type="ORF">C2G38_2194356</name>
</gene>
<protein>
    <submittedName>
        <fullName evidence="1">Uncharacterized protein</fullName>
    </submittedName>
</protein>
<proteinExistence type="predicted"/>